<name>A0A4P2QSJ7_SORCE</name>
<dbReference type="AlphaFoldDB" id="A0A4P2QSJ7"/>
<dbReference type="PROSITE" id="PS51257">
    <property type="entry name" value="PROKAR_LIPOPROTEIN"/>
    <property type="match status" value="1"/>
</dbReference>
<evidence type="ECO:0000256" key="1">
    <source>
        <dbReference type="SAM" id="SignalP"/>
    </source>
</evidence>
<dbReference type="SUPFAM" id="SSF50998">
    <property type="entry name" value="Quinoprotein alcohol dehydrogenase-like"/>
    <property type="match status" value="1"/>
</dbReference>
<evidence type="ECO:0000313" key="2">
    <source>
        <dbReference type="EMBL" id="AUX32553.1"/>
    </source>
</evidence>
<protein>
    <recommendedName>
        <fullName evidence="4">Secreted protein</fullName>
    </recommendedName>
</protein>
<dbReference type="PANTHER" id="PTHR35580">
    <property type="entry name" value="CELL SURFACE GLYCOPROTEIN (S-LAYER PROTEIN)-LIKE PROTEIN"/>
    <property type="match status" value="1"/>
</dbReference>
<feature type="chain" id="PRO_5020418762" description="Secreted protein" evidence="1">
    <location>
        <begin position="25"/>
        <end position="469"/>
    </location>
</feature>
<proteinExistence type="predicted"/>
<keyword evidence="1" id="KW-0732">Signal</keyword>
<dbReference type="Proteomes" id="UP000295497">
    <property type="component" value="Chromosome"/>
</dbReference>
<accession>A0A4P2QSJ7</accession>
<dbReference type="RefSeq" id="WP_129576124.1">
    <property type="nucleotide sequence ID" value="NZ_CP012672.1"/>
</dbReference>
<dbReference type="EMBL" id="CP012672">
    <property type="protein sequence ID" value="AUX32553.1"/>
    <property type="molecule type" value="Genomic_DNA"/>
</dbReference>
<gene>
    <name evidence="2" type="ORF">SOCE836_046940</name>
</gene>
<reference evidence="2 3" key="1">
    <citation type="submission" date="2015-09" db="EMBL/GenBank/DDBJ databases">
        <title>Sorangium comparison.</title>
        <authorList>
            <person name="Zaburannyi N."/>
            <person name="Bunk B."/>
            <person name="Overmann J."/>
            <person name="Mueller R."/>
        </authorList>
    </citation>
    <scope>NUCLEOTIDE SEQUENCE [LARGE SCALE GENOMIC DNA]</scope>
    <source>
        <strain evidence="2 3">So ce836</strain>
    </source>
</reference>
<feature type="signal peptide" evidence="1">
    <location>
        <begin position="1"/>
        <end position="24"/>
    </location>
</feature>
<dbReference type="InterPro" id="IPR052918">
    <property type="entry name" value="Motility_Chemotaxis_Reg"/>
</dbReference>
<organism evidence="2 3">
    <name type="scientific">Sorangium cellulosum</name>
    <name type="common">Polyangium cellulosum</name>
    <dbReference type="NCBI Taxonomy" id="56"/>
    <lineage>
        <taxon>Bacteria</taxon>
        <taxon>Pseudomonadati</taxon>
        <taxon>Myxococcota</taxon>
        <taxon>Polyangia</taxon>
        <taxon>Polyangiales</taxon>
        <taxon>Polyangiaceae</taxon>
        <taxon>Sorangium</taxon>
    </lineage>
</organism>
<dbReference type="Gene3D" id="2.80.10.50">
    <property type="match status" value="1"/>
</dbReference>
<evidence type="ECO:0008006" key="4">
    <source>
        <dbReference type="Google" id="ProtNLM"/>
    </source>
</evidence>
<dbReference type="InterPro" id="IPR011047">
    <property type="entry name" value="Quinoprotein_ADH-like_sf"/>
</dbReference>
<dbReference type="PANTHER" id="PTHR35580:SF1">
    <property type="entry name" value="PHYTASE-LIKE DOMAIN-CONTAINING PROTEIN"/>
    <property type="match status" value="1"/>
</dbReference>
<evidence type="ECO:0000313" key="3">
    <source>
        <dbReference type="Proteomes" id="UP000295497"/>
    </source>
</evidence>
<sequence length="469" mass="47372">MLESRSRCLLSVLCTLGLAGCAMDAPDPSGALEEQEPAGASAEALTASPGEHLWSRRFGGALDQLAEDVALDPQGNLLVVGRFSGSLVLDGLVLTSAGGVDVFAVKINAGGVPLWGRRFGGAADEGATLAAVDDQGEVVIHVVGSQPVDFGGGPVETASAALVKLDATGGHVWSRSLGAVATALAVDGTSHVLVAGTYTELADLGLGPMPALGSDIFVARLDAGGTTLSSWRFGAEGNQVARALAADSAGNVVLAGDFNPRIFLGGEDLYALGSRSAFLAKLDAGGFHVWSQMLPSDSWYNSSVNALAIDGADNIVATGWDGGGGASGRALSVFKVAPDGAVLWSRFYWGTPAEPGDDAVGAWPGRSIGTDAEGNVVVATDPTGISPSSGLTIDLGGGPLPFGALLLKLDSSGNHVWSRSWARTSRPELAVAPGGRVFVGGSFTGTLDCGGWPLTSAGGFDMFLAKLAP</sequence>
<dbReference type="SUPFAM" id="SSF63829">
    <property type="entry name" value="Calcium-dependent phosphotriesterase"/>
    <property type="match status" value="1"/>
</dbReference>